<evidence type="ECO:0000256" key="6">
    <source>
        <dbReference type="ARBA" id="ARBA00012605"/>
    </source>
</evidence>
<name>A0ABV0S754_9TELE</name>
<keyword evidence="9 16" id="KW-0812">Transmembrane</keyword>
<evidence type="ECO:0000256" key="7">
    <source>
        <dbReference type="ARBA" id="ARBA00022676"/>
    </source>
</evidence>
<keyword evidence="19" id="KW-1185">Reference proteome</keyword>
<feature type="transmembrane region" description="Helical" evidence="16">
    <location>
        <begin position="6"/>
        <end position="23"/>
    </location>
</feature>
<evidence type="ECO:0000256" key="16">
    <source>
        <dbReference type="SAM" id="Phobius"/>
    </source>
</evidence>
<evidence type="ECO:0000256" key="10">
    <source>
        <dbReference type="ARBA" id="ARBA00022723"/>
    </source>
</evidence>
<dbReference type="EMBL" id="JAHRIN010068230">
    <property type="protein sequence ID" value="MEQ2215362.1"/>
    <property type="molecule type" value="Genomic_DNA"/>
</dbReference>
<evidence type="ECO:0000256" key="15">
    <source>
        <dbReference type="ARBA" id="ARBA00048829"/>
    </source>
</evidence>
<dbReference type="Proteomes" id="UP001434883">
    <property type="component" value="Unassembled WGS sequence"/>
</dbReference>
<evidence type="ECO:0000256" key="4">
    <source>
        <dbReference type="ARBA" id="ARBA00004922"/>
    </source>
</evidence>
<comment type="cofactor">
    <cofactor evidence="1">
        <name>Mn(2+)</name>
        <dbReference type="ChEBI" id="CHEBI:29035"/>
    </cofactor>
</comment>
<evidence type="ECO:0000256" key="11">
    <source>
        <dbReference type="ARBA" id="ARBA00022842"/>
    </source>
</evidence>
<evidence type="ECO:0000256" key="2">
    <source>
        <dbReference type="ARBA" id="ARBA00001946"/>
    </source>
</evidence>
<evidence type="ECO:0000256" key="14">
    <source>
        <dbReference type="ARBA" id="ARBA00023211"/>
    </source>
</evidence>
<evidence type="ECO:0000256" key="1">
    <source>
        <dbReference type="ARBA" id="ARBA00001936"/>
    </source>
</evidence>
<feature type="transmembrane region" description="Helical" evidence="16">
    <location>
        <begin position="30"/>
        <end position="48"/>
    </location>
</feature>
<sequence length="98" mass="10822">VYPGLMVTAGLIHYVLNLLHITVHIRDVCVFLAPVFSGLTSISTFLLTRELWNQGAALLAACFIAIVPGYISRSVAGSFDNEGIAIFALQFTYYLWVR</sequence>
<organism evidence="18 19">
    <name type="scientific">Xenoophorus captivus</name>
    <dbReference type="NCBI Taxonomy" id="1517983"/>
    <lineage>
        <taxon>Eukaryota</taxon>
        <taxon>Metazoa</taxon>
        <taxon>Chordata</taxon>
        <taxon>Craniata</taxon>
        <taxon>Vertebrata</taxon>
        <taxon>Euteleostomi</taxon>
        <taxon>Actinopterygii</taxon>
        <taxon>Neopterygii</taxon>
        <taxon>Teleostei</taxon>
        <taxon>Neoteleostei</taxon>
        <taxon>Acanthomorphata</taxon>
        <taxon>Ovalentaria</taxon>
        <taxon>Atherinomorphae</taxon>
        <taxon>Cyprinodontiformes</taxon>
        <taxon>Goodeidae</taxon>
        <taxon>Xenoophorus</taxon>
    </lineage>
</organism>
<evidence type="ECO:0000256" key="13">
    <source>
        <dbReference type="ARBA" id="ARBA00023136"/>
    </source>
</evidence>
<dbReference type="PANTHER" id="PTHR13872">
    <property type="entry name" value="DOLICHYL-DIPHOSPHOOLIGOSACCHARIDE--PROTEIN GLYCOSYLTRANSFERASE SUBUNIT"/>
    <property type="match status" value="1"/>
</dbReference>
<comment type="pathway">
    <text evidence="4">Protein modification; protein glycosylation.</text>
</comment>
<keyword evidence="14" id="KW-0464">Manganese</keyword>
<protein>
    <recommendedName>
        <fullName evidence="6">dolichyl-diphosphooligosaccharide--protein glycotransferase</fullName>
        <ecNumber evidence="6">2.4.99.18</ecNumber>
    </recommendedName>
</protein>
<feature type="transmembrane region" description="Helical" evidence="16">
    <location>
        <begin position="54"/>
        <end position="72"/>
    </location>
</feature>
<feature type="non-terminal residue" evidence="18">
    <location>
        <position position="1"/>
    </location>
</feature>
<dbReference type="PANTHER" id="PTHR13872:SF1">
    <property type="entry name" value="DOLICHYL-DIPHOSPHOOLIGOSACCHARIDE--PROTEIN GLYCOSYLTRANSFERASE SUBUNIT STT3B"/>
    <property type="match status" value="1"/>
</dbReference>
<dbReference type="InterPro" id="IPR048307">
    <property type="entry name" value="STT3_N"/>
</dbReference>
<gene>
    <name evidence="18" type="primary">STT3B_2</name>
    <name evidence="18" type="ORF">XENOCAPTIV_000159</name>
</gene>
<evidence type="ECO:0000313" key="19">
    <source>
        <dbReference type="Proteomes" id="UP001434883"/>
    </source>
</evidence>
<dbReference type="EC" id="2.4.99.18" evidence="6"/>
<dbReference type="InterPro" id="IPR003674">
    <property type="entry name" value="Oligo_trans_STT3"/>
</dbReference>
<evidence type="ECO:0000313" key="18">
    <source>
        <dbReference type="EMBL" id="MEQ2215362.1"/>
    </source>
</evidence>
<evidence type="ECO:0000256" key="3">
    <source>
        <dbReference type="ARBA" id="ARBA00004127"/>
    </source>
</evidence>
<keyword evidence="13 16" id="KW-0472">Membrane</keyword>
<comment type="caution">
    <text evidence="18">The sequence shown here is derived from an EMBL/GenBank/DDBJ whole genome shotgun (WGS) entry which is preliminary data.</text>
</comment>
<keyword evidence="10" id="KW-0479">Metal-binding</keyword>
<comment type="similarity">
    <text evidence="5">Belongs to the STT3 family.</text>
</comment>
<evidence type="ECO:0000256" key="12">
    <source>
        <dbReference type="ARBA" id="ARBA00022989"/>
    </source>
</evidence>
<evidence type="ECO:0000259" key="17">
    <source>
        <dbReference type="Pfam" id="PF02516"/>
    </source>
</evidence>
<dbReference type="Pfam" id="PF02516">
    <property type="entry name" value="STT3"/>
    <property type="match status" value="1"/>
</dbReference>
<accession>A0ABV0S754</accession>
<comment type="subcellular location">
    <subcellularLocation>
        <location evidence="3">Endomembrane system</location>
        <topology evidence="3">Multi-pass membrane protein</topology>
    </subcellularLocation>
</comment>
<keyword evidence="11" id="KW-0460">Magnesium</keyword>
<keyword evidence="12 16" id="KW-1133">Transmembrane helix</keyword>
<comment type="catalytic activity">
    <reaction evidence="15">
        <text>a di-trans,poly-cis-dolichyl diphosphooligosaccharide + L-asparaginyl-[protein] = N(4)-(oligosaccharide-(1-&gt;4)-N-acetyl-beta-D-glucosaminyl-(1-&gt;4)-N-acetyl-beta-D-glucosaminyl)-L-asparaginyl-[protein] + a di-trans,poly-cis-dolichyl diphosphate + H(+)</text>
        <dbReference type="Rhea" id="RHEA:22980"/>
        <dbReference type="Rhea" id="RHEA-COMP:12804"/>
        <dbReference type="Rhea" id="RHEA-COMP:12805"/>
        <dbReference type="Rhea" id="RHEA-COMP:19506"/>
        <dbReference type="Rhea" id="RHEA-COMP:19509"/>
        <dbReference type="ChEBI" id="CHEBI:15378"/>
        <dbReference type="ChEBI" id="CHEBI:50347"/>
        <dbReference type="ChEBI" id="CHEBI:57497"/>
        <dbReference type="ChEBI" id="CHEBI:57570"/>
        <dbReference type="ChEBI" id="CHEBI:132529"/>
        <dbReference type="EC" id="2.4.99.18"/>
    </reaction>
</comment>
<feature type="domain" description="Oligosaccharyl transferase STT3 N-terminal" evidence="17">
    <location>
        <begin position="1"/>
        <end position="98"/>
    </location>
</feature>
<keyword evidence="8" id="KW-0808">Transferase</keyword>
<reference evidence="18 19" key="1">
    <citation type="submission" date="2021-06" db="EMBL/GenBank/DDBJ databases">
        <authorList>
            <person name="Palmer J.M."/>
        </authorList>
    </citation>
    <scope>NUCLEOTIDE SEQUENCE [LARGE SCALE GENOMIC DNA]</scope>
    <source>
        <strain evidence="18 19">XC_2019</strain>
        <tissue evidence="18">Muscle</tissue>
    </source>
</reference>
<comment type="cofactor">
    <cofactor evidence="2">
        <name>Mg(2+)</name>
        <dbReference type="ChEBI" id="CHEBI:18420"/>
    </cofactor>
</comment>
<evidence type="ECO:0000256" key="5">
    <source>
        <dbReference type="ARBA" id="ARBA00010810"/>
    </source>
</evidence>
<keyword evidence="7" id="KW-0328">Glycosyltransferase</keyword>
<evidence type="ECO:0000256" key="9">
    <source>
        <dbReference type="ARBA" id="ARBA00022692"/>
    </source>
</evidence>
<evidence type="ECO:0000256" key="8">
    <source>
        <dbReference type="ARBA" id="ARBA00022679"/>
    </source>
</evidence>
<proteinExistence type="inferred from homology"/>